<evidence type="ECO:0000313" key="8">
    <source>
        <dbReference type="EMBL" id="XBX97495.1"/>
    </source>
</evidence>
<dbReference type="EC" id="2.1.1.-" evidence="8"/>
<gene>
    <name evidence="8" type="ORF">ABR335_13715</name>
</gene>
<evidence type="ECO:0000259" key="7">
    <source>
        <dbReference type="Pfam" id="PF12564"/>
    </source>
</evidence>
<dbReference type="Pfam" id="PF12564">
    <property type="entry name" value="TypeIII_RM_meth"/>
    <property type="match status" value="1"/>
</dbReference>
<dbReference type="GO" id="GO:0008170">
    <property type="term" value="F:N-methyltransferase activity"/>
    <property type="evidence" value="ECO:0007669"/>
    <property type="project" value="InterPro"/>
</dbReference>
<reference evidence="8" key="1">
    <citation type="submission" date="2024-06" db="EMBL/GenBank/DDBJ databases">
        <authorList>
            <person name="Huang C.H."/>
            <person name="Ting Y.S."/>
            <person name="Cheng Y.H."/>
        </authorList>
    </citation>
    <scope>NUCLEOTIDE SEQUENCE</scope>
    <source>
        <strain evidence="8">TCI803</strain>
    </source>
</reference>
<dbReference type="InterPro" id="IPR029063">
    <property type="entry name" value="SAM-dependent_MTases_sf"/>
</dbReference>
<dbReference type="AlphaFoldDB" id="A0AAU7WH78"/>
<keyword evidence="2 8" id="KW-0489">Methyltransferase</keyword>
<keyword evidence="3 8" id="KW-0808">Transferase</keyword>
<dbReference type="InterPro" id="IPR002295">
    <property type="entry name" value="N4/N6-MTase_EcoPI_Mod-like"/>
</dbReference>
<dbReference type="Pfam" id="PF01555">
    <property type="entry name" value="N6_N4_Mtase"/>
    <property type="match status" value="1"/>
</dbReference>
<dbReference type="PRINTS" id="PR00506">
    <property type="entry name" value="D21N6MTFRASE"/>
</dbReference>
<dbReference type="GeneID" id="93260678"/>
<protein>
    <submittedName>
        <fullName evidence="8">Site-specific DNA-methyltransferase</fullName>
        <ecNumber evidence="8">2.1.1.-</ecNumber>
    </submittedName>
</protein>
<evidence type="ECO:0000256" key="3">
    <source>
        <dbReference type="ARBA" id="ARBA00022679"/>
    </source>
</evidence>
<proteinExistence type="inferred from homology"/>
<evidence type="ECO:0000256" key="5">
    <source>
        <dbReference type="ARBA" id="ARBA00022747"/>
    </source>
</evidence>
<keyword evidence="4" id="KW-0949">S-adenosyl-L-methionine</keyword>
<dbReference type="GO" id="GO:0032259">
    <property type="term" value="P:methylation"/>
    <property type="evidence" value="ECO:0007669"/>
    <property type="project" value="UniProtKB-KW"/>
</dbReference>
<dbReference type="PIRSF" id="PIRSF015855">
    <property type="entry name" value="TypeIII_Mtase_mKpnI"/>
    <property type="match status" value="1"/>
</dbReference>
<dbReference type="SUPFAM" id="SSF53335">
    <property type="entry name" value="S-adenosyl-L-methionine-dependent methyltransferases"/>
    <property type="match status" value="1"/>
</dbReference>
<dbReference type="InterPro" id="IPR022221">
    <property type="entry name" value="TypeIII_RM_meth"/>
</dbReference>
<evidence type="ECO:0000256" key="4">
    <source>
        <dbReference type="ARBA" id="ARBA00022691"/>
    </source>
</evidence>
<dbReference type="GO" id="GO:0003677">
    <property type="term" value="F:DNA binding"/>
    <property type="evidence" value="ECO:0007669"/>
    <property type="project" value="InterPro"/>
</dbReference>
<dbReference type="RefSeq" id="WP_014095940.1">
    <property type="nucleotide sequence ID" value="NZ_CP158453.1"/>
</dbReference>
<dbReference type="REBASE" id="839597">
    <property type="entry name" value="M.Hfa3ORF13715P"/>
</dbReference>
<evidence type="ECO:0000256" key="1">
    <source>
        <dbReference type="ARBA" id="ARBA00006594"/>
    </source>
</evidence>
<dbReference type="EMBL" id="CP158453">
    <property type="protein sequence ID" value="XBX97495.1"/>
    <property type="molecule type" value="Genomic_DNA"/>
</dbReference>
<dbReference type="Gene3D" id="3.40.50.150">
    <property type="entry name" value="Vaccinia Virus protein VP39"/>
    <property type="match status" value="1"/>
</dbReference>
<feature type="domain" description="DNA methylase N-4/N-6" evidence="6">
    <location>
        <begin position="197"/>
        <end position="424"/>
    </location>
</feature>
<evidence type="ECO:0000259" key="6">
    <source>
        <dbReference type="Pfam" id="PF01555"/>
    </source>
</evidence>
<organism evidence="8">
    <name type="scientific">Heyndrickxia faecalis</name>
    <dbReference type="NCBI Taxonomy" id="2824910"/>
    <lineage>
        <taxon>Bacteria</taxon>
        <taxon>Bacillati</taxon>
        <taxon>Bacillota</taxon>
        <taxon>Bacilli</taxon>
        <taxon>Bacillales</taxon>
        <taxon>Bacillaceae</taxon>
        <taxon>Heyndrickxia</taxon>
    </lineage>
</organism>
<dbReference type="InterPro" id="IPR002941">
    <property type="entry name" value="DNA_methylase_N4/N6"/>
</dbReference>
<evidence type="ECO:0000256" key="2">
    <source>
        <dbReference type="ARBA" id="ARBA00022603"/>
    </source>
</evidence>
<feature type="domain" description="Type III restriction/modification enzyme methylation subunit" evidence="7">
    <location>
        <begin position="39"/>
        <end position="94"/>
    </location>
</feature>
<sequence length="556" mass="64966">MNNQFFNTVLEILKQDQRFFTDNGELLRNSVYEAAMQMDSNLIKLLLSNEETKKRFFTDIDGILVFDKVGFGWVINNREFLPDSYTRYKNKIGLANSRDEYISTSKDVELVFPYKDCILEGGQTKEDQKREEIFYNETLAPDEVDRLLYPKVFSNAKRYYTDGTEPVTEFKDTDNLIIKGNNLLAISSLLKRYEGKINLIYIDPPYNTGTDSFGYNDNFKRSTWLTFMKNRLDIAQKLLSPEGAIYVQLDYHQVHYAKVLMDEIFGESNFQREIIWRIGWLSGYKTTDNNWIRNHDTILFYSKDYKRLKFIKNYIPKSEFKEIANTNIERYPIEDVWNANEYDDLNSIAIVSFSGETVSKMLTPQDEVKGQKSEKLIERIIKAHTNEGDIVLDFFGGTGTTAAVAHKLRRRYIVCEQLDKHIDICIRRMNKVIEGEQSGISKKNNWQGGGSFVYCELVKLNQNYADKIQIAENDNELSGIWYEMKETGFISCYVNPKDIDIESEDFKSLSFDEKKRLLMELLDKNQLYVNYCDIDDEDYNISEADKAFTKSFYEGV</sequence>
<accession>A0AAU7WH78</accession>
<keyword evidence="5" id="KW-0680">Restriction system</keyword>
<name>A0AAU7WH78_9BACI</name>
<dbReference type="GO" id="GO:0009307">
    <property type="term" value="P:DNA restriction-modification system"/>
    <property type="evidence" value="ECO:0007669"/>
    <property type="project" value="UniProtKB-KW"/>
</dbReference>
<comment type="similarity">
    <text evidence="1">Belongs to the N(4)/N(6)-methyltransferase family.</text>
</comment>
<dbReference type="InterPro" id="IPR002052">
    <property type="entry name" value="DNA_methylase_N6_adenine_CS"/>
</dbReference>
<dbReference type="PROSITE" id="PS00092">
    <property type="entry name" value="N6_MTASE"/>
    <property type="match status" value="1"/>
</dbReference>